<dbReference type="Gene3D" id="3.40.50.80">
    <property type="entry name" value="Nucleotide-binding domain of ferredoxin-NADP reductase (FNR) module"/>
    <property type="match status" value="1"/>
</dbReference>
<evidence type="ECO:0000256" key="16">
    <source>
        <dbReference type="SAM" id="Coils"/>
    </source>
</evidence>
<dbReference type="InterPro" id="IPR017938">
    <property type="entry name" value="Riboflavin_synthase-like_b-brl"/>
</dbReference>
<keyword evidence="14" id="KW-0534">Nitrate assimilation</keyword>
<dbReference type="InterPro" id="IPR036374">
    <property type="entry name" value="OxRdtase_Mopterin-bd_sf"/>
</dbReference>
<evidence type="ECO:0000256" key="11">
    <source>
        <dbReference type="ARBA" id="ARBA00022723"/>
    </source>
</evidence>
<evidence type="ECO:0000256" key="1">
    <source>
        <dbReference type="ARBA" id="ARBA00001924"/>
    </source>
</evidence>
<feature type="region of interest" description="Disordered" evidence="17">
    <location>
        <begin position="1"/>
        <end position="77"/>
    </location>
</feature>
<dbReference type="GO" id="GO:0030151">
    <property type="term" value="F:molybdenum ion binding"/>
    <property type="evidence" value="ECO:0007669"/>
    <property type="project" value="InterPro"/>
</dbReference>
<feature type="compositionally biased region" description="Low complexity" evidence="17">
    <location>
        <begin position="208"/>
        <end position="222"/>
    </location>
</feature>
<dbReference type="OMA" id="MNNCWYT"/>
<dbReference type="Pfam" id="PF03404">
    <property type="entry name" value="Mo-co_dimer"/>
    <property type="match status" value="1"/>
</dbReference>
<evidence type="ECO:0000259" key="18">
    <source>
        <dbReference type="PROSITE" id="PS50255"/>
    </source>
</evidence>
<feature type="domain" description="FAD-binding FR-type" evidence="19">
    <location>
        <begin position="852"/>
        <end position="969"/>
    </location>
</feature>
<evidence type="ECO:0000256" key="8">
    <source>
        <dbReference type="ARBA" id="ARBA00015499"/>
    </source>
</evidence>
<organism evidence="20 21">
    <name type="scientific">Auricularia subglabra (strain TFB-10046 / SS5)</name>
    <name type="common">White-rot fungus</name>
    <name type="synonym">Auricularia delicata (strain TFB10046)</name>
    <dbReference type="NCBI Taxonomy" id="717982"/>
    <lineage>
        <taxon>Eukaryota</taxon>
        <taxon>Fungi</taxon>
        <taxon>Dikarya</taxon>
        <taxon>Basidiomycota</taxon>
        <taxon>Agaricomycotina</taxon>
        <taxon>Agaricomycetes</taxon>
        <taxon>Auriculariales</taxon>
        <taxon>Auriculariaceae</taxon>
        <taxon>Auricularia</taxon>
    </lineage>
</organism>
<dbReference type="InterPro" id="IPR036400">
    <property type="entry name" value="Cyt_B5-like_heme/steroid_sf"/>
</dbReference>
<dbReference type="InterPro" id="IPR039261">
    <property type="entry name" value="FNR_nucleotide-bd"/>
</dbReference>
<dbReference type="PROSITE" id="PS50255">
    <property type="entry name" value="CYTOCHROME_B5_2"/>
    <property type="match status" value="1"/>
</dbReference>
<evidence type="ECO:0000259" key="19">
    <source>
        <dbReference type="PROSITE" id="PS51384"/>
    </source>
</evidence>
<dbReference type="InterPro" id="IPR008335">
    <property type="entry name" value="Mopterin_OxRdtase_euk"/>
</dbReference>
<dbReference type="SUPFAM" id="SSF52343">
    <property type="entry name" value="Ferredoxin reductase-like, C-terminal NADP-linked domain"/>
    <property type="match status" value="1"/>
</dbReference>
<dbReference type="Proteomes" id="UP000006514">
    <property type="component" value="Unassembled WGS sequence"/>
</dbReference>
<comment type="cofactor">
    <cofactor evidence="1">
        <name>Mo-molybdopterin</name>
        <dbReference type="ChEBI" id="CHEBI:71302"/>
    </cofactor>
</comment>
<comment type="cofactor">
    <cofactor evidence="3">
        <name>FAD</name>
        <dbReference type="ChEBI" id="CHEBI:57692"/>
    </cofactor>
</comment>
<comment type="similarity">
    <text evidence="5">Belongs to the nitrate reductase family.</text>
</comment>
<dbReference type="KEGG" id="adl:AURDEDRAFT_174664"/>
<dbReference type="GO" id="GO:0006790">
    <property type="term" value="P:sulfur compound metabolic process"/>
    <property type="evidence" value="ECO:0007669"/>
    <property type="project" value="TreeGrafter"/>
</dbReference>
<dbReference type="Gene3D" id="2.40.30.10">
    <property type="entry name" value="Translation factors"/>
    <property type="match status" value="1"/>
</dbReference>
<evidence type="ECO:0000256" key="17">
    <source>
        <dbReference type="SAM" id="MobiDB-lite"/>
    </source>
</evidence>
<accession>J0LFR8</accession>
<dbReference type="InterPro" id="IPR017927">
    <property type="entry name" value="FAD-bd_FR_type"/>
</dbReference>
<feature type="compositionally biased region" description="Acidic residues" evidence="17">
    <location>
        <begin position="233"/>
        <end position="245"/>
    </location>
</feature>
<reference evidence="21" key="1">
    <citation type="journal article" date="2012" name="Science">
        <title>The Paleozoic origin of enzymatic lignin decomposition reconstructed from 31 fungal genomes.</title>
        <authorList>
            <person name="Floudas D."/>
            <person name="Binder M."/>
            <person name="Riley R."/>
            <person name="Barry K."/>
            <person name="Blanchette R.A."/>
            <person name="Henrissat B."/>
            <person name="Martinez A.T."/>
            <person name="Otillar R."/>
            <person name="Spatafora J.W."/>
            <person name="Yadav J.S."/>
            <person name="Aerts A."/>
            <person name="Benoit I."/>
            <person name="Boyd A."/>
            <person name="Carlson A."/>
            <person name="Copeland A."/>
            <person name="Coutinho P.M."/>
            <person name="de Vries R.P."/>
            <person name="Ferreira P."/>
            <person name="Findley K."/>
            <person name="Foster B."/>
            <person name="Gaskell J."/>
            <person name="Glotzer D."/>
            <person name="Gorecki P."/>
            <person name="Heitman J."/>
            <person name="Hesse C."/>
            <person name="Hori C."/>
            <person name="Igarashi K."/>
            <person name="Jurgens J.A."/>
            <person name="Kallen N."/>
            <person name="Kersten P."/>
            <person name="Kohler A."/>
            <person name="Kuees U."/>
            <person name="Kumar T.K.A."/>
            <person name="Kuo A."/>
            <person name="LaButti K."/>
            <person name="Larrondo L.F."/>
            <person name="Lindquist E."/>
            <person name="Ling A."/>
            <person name="Lombard V."/>
            <person name="Lucas S."/>
            <person name="Lundell T."/>
            <person name="Martin R."/>
            <person name="McLaughlin D.J."/>
            <person name="Morgenstern I."/>
            <person name="Morin E."/>
            <person name="Murat C."/>
            <person name="Nagy L.G."/>
            <person name="Nolan M."/>
            <person name="Ohm R.A."/>
            <person name="Patyshakuliyeva A."/>
            <person name="Rokas A."/>
            <person name="Ruiz-Duenas F.J."/>
            <person name="Sabat G."/>
            <person name="Salamov A."/>
            <person name="Samejima M."/>
            <person name="Schmutz J."/>
            <person name="Slot J.C."/>
            <person name="St John F."/>
            <person name="Stenlid J."/>
            <person name="Sun H."/>
            <person name="Sun S."/>
            <person name="Syed K."/>
            <person name="Tsang A."/>
            <person name="Wiebenga A."/>
            <person name="Young D."/>
            <person name="Pisabarro A."/>
            <person name="Eastwood D.C."/>
            <person name="Martin F."/>
            <person name="Cullen D."/>
            <person name="Grigoriev I.V."/>
            <person name="Hibbett D.S."/>
        </authorList>
    </citation>
    <scope>NUCLEOTIDE SEQUENCE [LARGE SCALE GENOMIC DNA]</scope>
    <source>
        <strain evidence="21">TFB10046</strain>
    </source>
</reference>
<dbReference type="PANTHER" id="PTHR19372">
    <property type="entry name" value="SULFITE REDUCTASE"/>
    <property type="match status" value="1"/>
</dbReference>
<feature type="region of interest" description="Disordered" evidence="17">
    <location>
        <begin position="169"/>
        <end position="248"/>
    </location>
</feature>
<dbReference type="SMART" id="SM01117">
    <property type="entry name" value="Cyt-b5"/>
    <property type="match status" value="1"/>
</dbReference>
<dbReference type="InterPro" id="IPR005066">
    <property type="entry name" value="MoCF_OxRdtse_dimer"/>
</dbReference>
<dbReference type="SUPFAM" id="SSF81296">
    <property type="entry name" value="E set domains"/>
    <property type="match status" value="1"/>
</dbReference>
<dbReference type="eggNOG" id="KOG0535">
    <property type="taxonomic scope" value="Eukaryota"/>
</dbReference>
<evidence type="ECO:0000256" key="3">
    <source>
        <dbReference type="ARBA" id="ARBA00001974"/>
    </source>
</evidence>
<feature type="region of interest" description="Disordered" evidence="17">
    <location>
        <begin position="719"/>
        <end position="740"/>
    </location>
</feature>
<keyword evidence="12" id="KW-0274">FAD</keyword>
<gene>
    <name evidence="20" type="ORF">AURDEDRAFT_174664</name>
</gene>
<keyword evidence="13" id="KW-0560">Oxidoreductase</keyword>
<evidence type="ECO:0000256" key="10">
    <source>
        <dbReference type="ARBA" id="ARBA00022630"/>
    </source>
</evidence>
<dbReference type="AlphaFoldDB" id="J0LFR8"/>
<evidence type="ECO:0000256" key="6">
    <source>
        <dbReference type="ARBA" id="ARBA00011738"/>
    </source>
</evidence>
<comment type="catalytic activity">
    <reaction evidence="15">
        <text>nitrite + NADP(+) + H2O = nitrate + NADPH + H(+)</text>
        <dbReference type="Rhea" id="RHEA:19061"/>
        <dbReference type="ChEBI" id="CHEBI:15377"/>
        <dbReference type="ChEBI" id="CHEBI:15378"/>
        <dbReference type="ChEBI" id="CHEBI:16301"/>
        <dbReference type="ChEBI" id="CHEBI:17632"/>
        <dbReference type="ChEBI" id="CHEBI:57783"/>
        <dbReference type="ChEBI" id="CHEBI:58349"/>
        <dbReference type="EC" id="1.7.1.3"/>
    </reaction>
</comment>
<keyword evidence="21" id="KW-1185">Reference proteome</keyword>
<dbReference type="GO" id="GO:0008482">
    <property type="term" value="F:sulfite oxidase activity"/>
    <property type="evidence" value="ECO:0007669"/>
    <property type="project" value="TreeGrafter"/>
</dbReference>
<dbReference type="Pfam" id="PF00175">
    <property type="entry name" value="NAD_binding_1"/>
    <property type="match status" value="1"/>
</dbReference>
<feature type="compositionally biased region" description="Basic and acidic residues" evidence="17">
    <location>
        <begin position="169"/>
        <end position="185"/>
    </location>
</feature>
<dbReference type="Pfam" id="PF00173">
    <property type="entry name" value="Cyt-b5"/>
    <property type="match status" value="1"/>
</dbReference>
<dbReference type="SUPFAM" id="SSF63380">
    <property type="entry name" value="Riboflavin synthase domain-like"/>
    <property type="match status" value="1"/>
</dbReference>
<protein>
    <recommendedName>
        <fullName evidence="8">Nitrate reductase [NADPH]</fullName>
        <ecNumber evidence="7">1.7.1.3</ecNumber>
    </recommendedName>
</protein>
<dbReference type="EMBL" id="JH687866">
    <property type="protein sequence ID" value="EJD36275.1"/>
    <property type="molecule type" value="Genomic_DNA"/>
</dbReference>
<evidence type="ECO:0000256" key="4">
    <source>
        <dbReference type="ARBA" id="ARBA00003838"/>
    </source>
</evidence>
<evidence type="ECO:0000256" key="14">
    <source>
        <dbReference type="ARBA" id="ARBA00023063"/>
    </source>
</evidence>
<dbReference type="GO" id="GO:0050464">
    <property type="term" value="F:nitrate reductase (NADPH) activity"/>
    <property type="evidence" value="ECO:0007669"/>
    <property type="project" value="UniProtKB-EC"/>
</dbReference>
<comment type="subunit">
    <text evidence="6">Homodimer.</text>
</comment>
<dbReference type="PRINTS" id="PR00406">
    <property type="entry name" value="CYTB5RDTASE"/>
</dbReference>
<evidence type="ECO:0000313" key="20">
    <source>
        <dbReference type="EMBL" id="EJD36275.1"/>
    </source>
</evidence>
<dbReference type="eggNOG" id="KOG0534">
    <property type="taxonomic scope" value="Eukaryota"/>
</dbReference>
<evidence type="ECO:0000256" key="12">
    <source>
        <dbReference type="ARBA" id="ARBA00022827"/>
    </source>
</evidence>
<dbReference type="PANTHER" id="PTHR19372:SF7">
    <property type="entry name" value="SULFITE OXIDASE, MITOCHONDRIAL"/>
    <property type="match status" value="1"/>
</dbReference>
<dbReference type="InParanoid" id="J0LFR8"/>
<dbReference type="EC" id="1.7.1.3" evidence="7"/>
<evidence type="ECO:0000256" key="13">
    <source>
        <dbReference type="ARBA" id="ARBA00023002"/>
    </source>
</evidence>
<dbReference type="PRINTS" id="PR00407">
    <property type="entry name" value="EUMOPTERIN"/>
</dbReference>
<dbReference type="GO" id="GO:0020037">
    <property type="term" value="F:heme binding"/>
    <property type="evidence" value="ECO:0007669"/>
    <property type="project" value="TreeGrafter"/>
</dbReference>
<feature type="domain" description="Cytochrome b5 heme-binding" evidence="18">
    <location>
        <begin position="741"/>
        <end position="819"/>
    </location>
</feature>
<feature type="compositionally biased region" description="Basic and acidic residues" evidence="17">
    <location>
        <begin position="63"/>
        <end position="77"/>
    </location>
</feature>
<dbReference type="Pfam" id="PF00970">
    <property type="entry name" value="FAD_binding_6"/>
    <property type="match status" value="1"/>
</dbReference>
<evidence type="ECO:0000313" key="21">
    <source>
        <dbReference type="Proteomes" id="UP000006514"/>
    </source>
</evidence>
<evidence type="ECO:0000256" key="2">
    <source>
        <dbReference type="ARBA" id="ARBA00001971"/>
    </source>
</evidence>
<keyword evidence="9" id="KW-0500">Molybdenum</keyword>
<dbReference type="InterPro" id="IPR001433">
    <property type="entry name" value="OxRdtase_FAD/NAD-bd"/>
</dbReference>
<dbReference type="OrthoDB" id="432685at2759"/>
<dbReference type="SUPFAM" id="SSF55856">
    <property type="entry name" value="Cytochrome b5-like heme/steroid binding domain"/>
    <property type="match status" value="1"/>
</dbReference>
<keyword evidence="10" id="KW-0285">Flavoprotein</keyword>
<evidence type="ECO:0000256" key="7">
    <source>
        <dbReference type="ARBA" id="ARBA00012673"/>
    </source>
</evidence>
<dbReference type="InterPro" id="IPR008333">
    <property type="entry name" value="Cbr1-like_FAD-bd_dom"/>
</dbReference>
<sequence length="1115" mass="123544">MPNYATHFPPPPIHGVSLKPPYTVPTPDELVAERGEIRRHVPLARRGAGGQDTRLAGTYGHPTLKEKHPDDNDDKPEVENVRRADVTLDSAKAKWAATKDGFKPEHIQKVLSLFPELVYALNLHVQILQDPCTVLTIRDVVQGIPDWKLLDPEHHAFARRALPVTEEELKNQEWVGKKKKEDGDAKPTANETPDVEPKGTGNGQSKVNGQANGNGRAGTNGASKADGTHEDGSSDDVDEMDDDSTPEERAFADSVLREMKVLASFRNASGKPNGPLQPLGVDSWKQLEMCTEVEDQGTPDNWIPRSQTLHRLTGKHPMNAEADMSALFAAGMITPTKLHYVRNHGAVPCLDWDTHMLSVFADESLLTEAVFDEIPGLRDFKPRKFTMDDLGGKDAVFAAVELPMTIACTGNRRGEVNAIKRSAGYSWGASAVSTSLWRGALVRDILLACGLKLELNYHGRRLYLHFEGADTLSEGKYATSIPLLHVLDPHHDVMLAFGQNGRVLHPDHGFPLRCIIPGFAGGRCIKWVDKMWISDKQSTNYYHIWDNRLIPSRVTDKKTLLARALFHHPDTGINEQVLQSVVCVPAHGERIAVPRDEKAIYTVRGFAYHGAGLAVQRVEISLDGGRTWKGCFRQFVDEPLRHGTKHWAWVFWSCDVQYSELLNGKEIVVRAWDACKNVQPERISWNILGMMNNAWYRVKLAFDGEPLALTAKHPIAPGAKAGGWMAPPDEDKSEGRKSGDEKTFTLDEVAKHASDDDCWIILDENVYDVTSVLSWHPGGARAITAYAGQASVDTTTQYHSIHDKYADSKKDECCIGILSGAGVKAMREDAKRAEADLQKLKKKRDGLAVMPDTFCFAKLKSRKEVSKDTRLYTFSLPATEDGKPGRLGLPVGKHVVVAFHFKDQACTRSYTPIRPVLPEEEDGTFDLLVKTYMPNAVFPPGGTMGNFLDVLQEGQEIDVRGSTGDIEYLGKGKFNIEGKERHYSKINLVAGGSGLTPHWQLIHAILATEGDTTQVSLIDSNKTPDDILMRDELERYARERKGQFSLWHTIGADSKPDGWKYDAKHLDEKMMREHLFPAEDDVAAFMCGPPGLIANAAVPGLKAMGFVEGETMFGF</sequence>
<evidence type="ECO:0000256" key="5">
    <source>
        <dbReference type="ARBA" id="ARBA00006253"/>
    </source>
</evidence>
<dbReference type="Pfam" id="PF00174">
    <property type="entry name" value="Oxidored_molyb"/>
    <property type="match status" value="1"/>
</dbReference>
<dbReference type="PROSITE" id="PS51384">
    <property type="entry name" value="FAD_FR"/>
    <property type="match status" value="1"/>
</dbReference>
<dbReference type="Gene3D" id="2.60.40.650">
    <property type="match status" value="1"/>
</dbReference>
<keyword evidence="16" id="KW-0175">Coiled coil</keyword>
<feature type="coiled-coil region" evidence="16">
    <location>
        <begin position="823"/>
        <end position="850"/>
    </location>
</feature>
<dbReference type="Gene3D" id="3.10.120.10">
    <property type="entry name" value="Cytochrome b5-like heme/steroid binding domain"/>
    <property type="match status" value="1"/>
</dbReference>
<dbReference type="InterPro" id="IPR014756">
    <property type="entry name" value="Ig_E-set"/>
</dbReference>
<dbReference type="InterPro" id="IPR000572">
    <property type="entry name" value="OxRdtase_Mopterin-bd_dom"/>
</dbReference>
<evidence type="ECO:0000256" key="9">
    <source>
        <dbReference type="ARBA" id="ARBA00022505"/>
    </source>
</evidence>
<comment type="function">
    <text evidence="4">Nitrate reductase is a key enzyme involved in the first step of nitrate assimilation in plants, fungi and bacteria.</text>
</comment>
<comment type="cofactor">
    <cofactor evidence="2">
        <name>heme</name>
        <dbReference type="ChEBI" id="CHEBI:30413"/>
    </cofactor>
</comment>
<dbReference type="SUPFAM" id="SSF56524">
    <property type="entry name" value="Oxidoreductase molybdopterin-binding domain"/>
    <property type="match status" value="1"/>
</dbReference>
<feature type="compositionally biased region" description="Basic and acidic residues" evidence="17">
    <location>
        <begin position="729"/>
        <end position="740"/>
    </location>
</feature>
<dbReference type="CDD" id="cd06183">
    <property type="entry name" value="cyt_b5_reduct_like"/>
    <property type="match status" value="1"/>
</dbReference>
<dbReference type="Gene3D" id="3.90.420.10">
    <property type="entry name" value="Oxidoreductase, molybdopterin-binding domain"/>
    <property type="match status" value="1"/>
</dbReference>
<name>J0LFR8_AURST</name>
<proteinExistence type="inferred from homology"/>
<dbReference type="GO" id="GO:0042128">
    <property type="term" value="P:nitrate assimilation"/>
    <property type="evidence" value="ECO:0007669"/>
    <property type="project" value="UniProtKB-KW"/>
</dbReference>
<keyword evidence="11" id="KW-0479">Metal-binding</keyword>
<dbReference type="GO" id="GO:0043546">
    <property type="term" value="F:molybdopterin cofactor binding"/>
    <property type="evidence" value="ECO:0007669"/>
    <property type="project" value="TreeGrafter"/>
</dbReference>
<dbReference type="InterPro" id="IPR001199">
    <property type="entry name" value="Cyt_B5-like_heme/steroid-bd"/>
</dbReference>
<dbReference type="eggNOG" id="KOG0537">
    <property type="taxonomic scope" value="Eukaryota"/>
</dbReference>
<evidence type="ECO:0000256" key="15">
    <source>
        <dbReference type="ARBA" id="ARBA00049155"/>
    </source>
</evidence>